<feature type="transmembrane region" description="Helical" evidence="1">
    <location>
        <begin position="220"/>
        <end position="239"/>
    </location>
</feature>
<dbReference type="Pfam" id="PF02517">
    <property type="entry name" value="Rce1-like"/>
    <property type="match status" value="1"/>
</dbReference>
<feature type="transmembrane region" description="Helical" evidence="1">
    <location>
        <begin position="7"/>
        <end position="28"/>
    </location>
</feature>
<keyword evidence="3" id="KW-0378">Hydrolase</keyword>
<evidence type="ECO:0000313" key="3">
    <source>
        <dbReference type="EMBL" id="TXD69928.1"/>
    </source>
</evidence>
<dbReference type="GO" id="GO:0008237">
    <property type="term" value="F:metallopeptidase activity"/>
    <property type="evidence" value="ECO:0007669"/>
    <property type="project" value="UniProtKB-KW"/>
</dbReference>
<sequence>MDAKIRFPYRFFLITFFWSWVLWSPFVLGNFKIISISDKLLSFSTMPIIILGAFGPLAGALFALRKGQGDKGSTVKYLRSFLDLHLGWKGYIFPLVILGSSTFIAWFLPELFGEKRLPMLLPSVWVFVPYLLMMIFLGGGQEEFGWRGYALPLLEKRFGIWYANIILGVIWACWHLPLWFITGSSQTYMNFGGFILLLVGYSFIFSWIRKISGNRPFSGLYTHGVANAFMPLMPVLILQKDIPQQRFWIWVTLTLLIGISITIFRKENSITDNNEAKY</sequence>
<dbReference type="EMBL" id="VORU01000003">
    <property type="protein sequence ID" value="TXD69928.1"/>
    <property type="molecule type" value="Genomic_DNA"/>
</dbReference>
<evidence type="ECO:0000256" key="1">
    <source>
        <dbReference type="SAM" id="Phobius"/>
    </source>
</evidence>
<proteinExistence type="predicted"/>
<feature type="domain" description="CAAX prenyl protease 2/Lysostaphin resistance protein A-like" evidence="2">
    <location>
        <begin position="126"/>
        <end position="228"/>
    </location>
</feature>
<name>A0A5C6YSI4_9FLAO</name>
<dbReference type="PANTHER" id="PTHR35797:SF1">
    <property type="entry name" value="PROTEASE"/>
    <property type="match status" value="1"/>
</dbReference>
<dbReference type="RefSeq" id="WP_111814556.1">
    <property type="nucleotide sequence ID" value="NZ_CBCRZQ010000002.1"/>
</dbReference>
<dbReference type="PANTHER" id="PTHR35797">
    <property type="entry name" value="PROTEASE-RELATED"/>
    <property type="match status" value="1"/>
</dbReference>
<feature type="transmembrane region" description="Helical" evidence="1">
    <location>
        <begin position="40"/>
        <end position="65"/>
    </location>
</feature>
<organism evidence="3 4">
    <name type="scientific">Aequorivita lipolytica</name>
    <dbReference type="NCBI Taxonomy" id="153267"/>
    <lineage>
        <taxon>Bacteria</taxon>
        <taxon>Pseudomonadati</taxon>
        <taxon>Bacteroidota</taxon>
        <taxon>Flavobacteriia</taxon>
        <taxon>Flavobacteriales</taxon>
        <taxon>Flavobacteriaceae</taxon>
        <taxon>Aequorivita</taxon>
    </lineage>
</organism>
<gene>
    <name evidence="3" type="ORF">ESV24_05705</name>
</gene>
<dbReference type="AlphaFoldDB" id="A0A5C6YSI4"/>
<evidence type="ECO:0000313" key="4">
    <source>
        <dbReference type="Proteomes" id="UP000321945"/>
    </source>
</evidence>
<feature type="transmembrane region" description="Helical" evidence="1">
    <location>
        <begin position="188"/>
        <end position="208"/>
    </location>
</feature>
<dbReference type="OrthoDB" id="9777755at2"/>
<keyword evidence="4" id="KW-1185">Reference proteome</keyword>
<comment type="caution">
    <text evidence="3">The sequence shown here is derived from an EMBL/GenBank/DDBJ whole genome shotgun (WGS) entry which is preliminary data.</text>
</comment>
<dbReference type="InterPro" id="IPR042150">
    <property type="entry name" value="MmRce1-like"/>
</dbReference>
<keyword evidence="1" id="KW-0812">Transmembrane</keyword>
<dbReference type="GO" id="GO:0080120">
    <property type="term" value="P:CAAX-box protein maturation"/>
    <property type="evidence" value="ECO:0007669"/>
    <property type="project" value="UniProtKB-ARBA"/>
</dbReference>
<dbReference type="Proteomes" id="UP000321945">
    <property type="component" value="Unassembled WGS sequence"/>
</dbReference>
<reference evidence="3 4" key="1">
    <citation type="submission" date="2019-08" db="EMBL/GenBank/DDBJ databases">
        <title>Genome of Aequorivita lipolytica Y10-2 (type strain).</title>
        <authorList>
            <person name="Bowman J.P."/>
        </authorList>
    </citation>
    <scope>NUCLEOTIDE SEQUENCE [LARGE SCALE GENOMIC DNA]</scope>
    <source>
        <strain evidence="3 4">Y10-2</strain>
    </source>
</reference>
<evidence type="ECO:0000259" key="2">
    <source>
        <dbReference type="Pfam" id="PF02517"/>
    </source>
</evidence>
<accession>A0A5C6YSI4</accession>
<dbReference type="GO" id="GO:0006508">
    <property type="term" value="P:proteolysis"/>
    <property type="evidence" value="ECO:0007669"/>
    <property type="project" value="UniProtKB-KW"/>
</dbReference>
<feature type="transmembrane region" description="Helical" evidence="1">
    <location>
        <begin position="245"/>
        <end position="264"/>
    </location>
</feature>
<dbReference type="InterPro" id="IPR003675">
    <property type="entry name" value="Rce1/LyrA-like_dom"/>
</dbReference>
<feature type="transmembrane region" description="Helical" evidence="1">
    <location>
        <begin position="86"/>
        <end position="108"/>
    </location>
</feature>
<keyword evidence="1" id="KW-1133">Transmembrane helix</keyword>
<keyword evidence="3" id="KW-0482">Metalloprotease</keyword>
<feature type="transmembrane region" description="Helical" evidence="1">
    <location>
        <begin position="120"/>
        <end position="139"/>
    </location>
</feature>
<feature type="transmembrane region" description="Helical" evidence="1">
    <location>
        <begin position="160"/>
        <end position="182"/>
    </location>
</feature>
<keyword evidence="1" id="KW-0472">Membrane</keyword>
<keyword evidence="3" id="KW-0645">Protease</keyword>
<dbReference type="GO" id="GO:0004175">
    <property type="term" value="F:endopeptidase activity"/>
    <property type="evidence" value="ECO:0007669"/>
    <property type="project" value="UniProtKB-ARBA"/>
</dbReference>
<protein>
    <submittedName>
        <fullName evidence="3">CPBP family intramembrane metalloprotease</fullName>
    </submittedName>
</protein>